<comment type="caution">
    <text evidence="3">The sequence shown here is derived from an EMBL/GenBank/DDBJ whole genome shotgun (WGS) entry which is preliminary data.</text>
</comment>
<dbReference type="PROSITE" id="PS51257">
    <property type="entry name" value="PROKAR_LIPOPROTEIN"/>
    <property type="match status" value="1"/>
</dbReference>
<protein>
    <recommendedName>
        <fullName evidence="5">Lipoprotein</fullName>
    </recommendedName>
</protein>
<evidence type="ECO:0000256" key="2">
    <source>
        <dbReference type="SAM" id="SignalP"/>
    </source>
</evidence>
<feature type="signal peptide" evidence="2">
    <location>
        <begin position="1"/>
        <end position="23"/>
    </location>
</feature>
<evidence type="ECO:0008006" key="5">
    <source>
        <dbReference type="Google" id="ProtNLM"/>
    </source>
</evidence>
<keyword evidence="2" id="KW-0732">Signal</keyword>
<evidence type="ECO:0000313" key="4">
    <source>
        <dbReference type="Proteomes" id="UP001500866"/>
    </source>
</evidence>
<sequence>MKKSNILLLSVFLIVAVMLSACGSGGDSESSSEENEQKSNQASLDKGIEKVLTSLQELKDSIETSPDDTEKINSKGKSLSENWEPVEKKVEERNPDAYENIEESLYPLISEAQKEKPDTNKVTKLIEETTKKLNQFKDKISSS</sequence>
<evidence type="ECO:0000256" key="1">
    <source>
        <dbReference type="SAM" id="MobiDB-lite"/>
    </source>
</evidence>
<feature type="region of interest" description="Disordered" evidence="1">
    <location>
        <begin position="59"/>
        <end position="96"/>
    </location>
</feature>
<gene>
    <name evidence="3" type="ORF">GCM10009001_09050</name>
</gene>
<feature type="compositionally biased region" description="Basic and acidic residues" evidence="1">
    <location>
        <begin position="59"/>
        <end position="73"/>
    </location>
</feature>
<dbReference type="Proteomes" id="UP001500866">
    <property type="component" value="Unassembled WGS sequence"/>
</dbReference>
<dbReference type="RefSeq" id="WP_343810689.1">
    <property type="nucleotide sequence ID" value="NZ_BAAADS010000006.1"/>
</dbReference>
<feature type="compositionally biased region" description="Basic and acidic residues" evidence="1">
    <location>
        <begin position="85"/>
        <end position="96"/>
    </location>
</feature>
<evidence type="ECO:0000313" key="3">
    <source>
        <dbReference type="EMBL" id="GAA0595115.1"/>
    </source>
</evidence>
<keyword evidence="4" id="KW-1185">Reference proteome</keyword>
<proteinExistence type="predicted"/>
<organism evidence="3 4">
    <name type="scientific">Virgibacillus siamensis</name>
    <dbReference type="NCBI Taxonomy" id="480071"/>
    <lineage>
        <taxon>Bacteria</taxon>
        <taxon>Bacillati</taxon>
        <taxon>Bacillota</taxon>
        <taxon>Bacilli</taxon>
        <taxon>Bacillales</taxon>
        <taxon>Bacillaceae</taxon>
        <taxon>Virgibacillus</taxon>
    </lineage>
</organism>
<accession>A0ABP3QT90</accession>
<feature type="chain" id="PRO_5047399836" description="Lipoprotein" evidence="2">
    <location>
        <begin position="24"/>
        <end position="143"/>
    </location>
</feature>
<feature type="region of interest" description="Disordered" evidence="1">
    <location>
        <begin position="23"/>
        <end position="46"/>
    </location>
</feature>
<reference evidence="4" key="1">
    <citation type="journal article" date="2019" name="Int. J. Syst. Evol. Microbiol.">
        <title>The Global Catalogue of Microorganisms (GCM) 10K type strain sequencing project: providing services to taxonomists for standard genome sequencing and annotation.</title>
        <authorList>
            <consortium name="The Broad Institute Genomics Platform"/>
            <consortium name="The Broad Institute Genome Sequencing Center for Infectious Disease"/>
            <person name="Wu L."/>
            <person name="Ma J."/>
        </authorList>
    </citation>
    <scope>NUCLEOTIDE SEQUENCE [LARGE SCALE GENOMIC DNA]</scope>
    <source>
        <strain evidence="4">JCM 15395</strain>
    </source>
</reference>
<name>A0ABP3QT90_9BACI</name>
<dbReference type="EMBL" id="BAAADS010000006">
    <property type="protein sequence ID" value="GAA0595115.1"/>
    <property type="molecule type" value="Genomic_DNA"/>
</dbReference>